<protein>
    <submittedName>
        <fullName evidence="9">Amino acid ABC transporter permease</fullName>
    </submittedName>
</protein>
<comment type="subcellular location">
    <subcellularLocation>
        <location evidence="1 7">Cell membrane</location>
        <topology evidence="1 7">Multi-pass membrane protein</topology>
    </subcellularLocation>
</comment>
<evidence type="ECO:0000259" key="8">
    <source>
        <dbReference type="PROSITE" id="PS50928"/>
    </source>
</evidence>
<dbReference type="SUPFAM" id="SSF161098">
    <property type="entry name" value="MetI-like"/>
    <property type="match status" value="1"/>
</dbReference>
<dbReference type="Proteomes" id="UP000824124">
    <property type="component" value="Unassembled WGS sequence"/>
</dbReference>
<reference evidence="9" key="1">
    <citation type="submission" date="2020-10" db="EMBL/GenBank/DDBJ databases">
        <authorList>
            <person name="Gilroy R."/>
        </authorList>
    </citation>
    <scope>NUCLEOTIDE SEQUENCE</scope>
    <source>
        <strain evidence="9">2830</strain>
    </source>
</reference>
<comment type="caution">
    <text evidence="9">The sequence shown here is derived from an EMBL/GenBank/DDBJ whole genome shotgun (WGS) entry which is preliminary data.</text>
</comment>
<dbReference type="GO" id="GO:0043190">
    <property type="term" value="C:ATP-binding cassette (ABC) transporter complex"/>
    <property type="evidence" value="ECO:0007669"/>
    <property type="project" value="InterPro"/>
</dbReference>
<name>A0A9D1HJ86_9FIRM</name>
<keyword evidence="4 7" id="KW-0812">Transmembrane</keyword>
<sequence length="231" mass="26209">MTEAFNAVFTPDNLRYIMAGFGMTMKVAGISIILSIIIGTVMGLIRNYDKFILKYITGFYIEVFRNTPNLLWVFVCFIAAPFPTAFQRVCCAYVLFTSAMMAEIVRGGLNAIPKGQFEAAQSQGFTFFGTLWYIILPQCFRRIIPTMMSQIITVIKDTSFLAQVAVGELLFNTKDLMSKLYTYTGHPVTFSEMCLLFGFAALLYFVLNFTLSCIMRYYQRHREKGQGVGQN</sequence>
<organism evidence="9 10">
    <name type="scientific">Candidatus Avidehalobacter gallistercoris</name>
    <dbReference type="NCBI Taxonomy" id="2840694"/>
    <lineage>
        <taxon>Bacteria</taxon>
        <taxon>Bacillati</taxon>
        <taxon>Bacillota</taxon>
        <taxon>Clostridia</taxon>
        <taxon>Eubacteriales</taxon>
        <taxon>Peptococcaceae</taxon>
        <taxon>Peptococcaceae incertae sedis</taxon>
        <taxon>Candidatus Avidehalobacter</taxon>
    </lineage>
</organism>
<evidence type="ECO:0000256" key="3">
    <source>
        <dbReference type="ARBA" id="ARBA00022475"/>
    </source>
</evidence>
<evidence type="ECO:0000256" key="4">
    <source>
        <dbReference type="ARBA" id="ARBA00022692"/>
    </source>
</evidence>
<dbReference type="InterPro" id="IPR043429">
    <property type="entry name" value="ArtM/GltK/GlnP/TcyL/YhdX-like"/>
</dbReference>
<evidence type="ECO:0000256" key="2">
    <source>
        <dbReference type="ARBA" id="ARBA00022448"/>
    </source>
</evidence>
<keyword evidence="6 7" id="KW-0472">Membrane</keyword>
<dbReference type="PANTHER" id="PTHR30614">
    <property type="entry name" value="MEMBRANE COMPONENT OF AMINO ACID ABC TRANSPORTER"/>
    <property type="match status" value="1"/>
</dbReference>
<reference evidence="9" key="2">
    <citation type="journal article" date="2021" name="PeerJ">
        <title>Extensive microbial diversity within the chicken gut microbiome revealed by metagenomics and culture.</title>
        <authorList>
            <person name="Gilroy R."/>
            <person name="Ravi A."/>
            <person name="Getino M."/>
            <person name="Pursley I."/>
            <person name="Horton D.L."/>
            <person name="Alikhan N.F."/>
            <person name="Baker D."/>
            <person name="Gharbi K."/>
            <person name="Hall N."/>
            <person name="Watson M."/>
            <person name="Adriaenssens E.M."/>
            <person name="Foster-Nyarko E."/>
            <person name="Jarju S."/>
            <person name="Secka A."/>
            <person name="Antonio M."/>
            <person name="Oren A."/>
            <person name="Chaudhuri R.R."/>
            <person name="La Ragione R."/>
            <person name="Hildebrand F."/>
            <person name="Pallen M.J."/>
        </authorList>
    </citation>
    <scope>NUCLEOTIDE SEQUENCE</scope>
    <source>
        <strain evidence="9">2830</strain>
    </source>
</reference>
<dbReference type="Pfam" id="PF00528">
    <property type="entry name" value="BPD_transp_1"/>
    <property type="match status" value="1"/>
</dbReference>
<dbReference type="CDD" id="cd06261">
    <property type="entry name" value="TM_PBP2"/>
    <property type="match status" value="1"/>
</dbReference>
<keyword evidence="3" id="KW-1003">Cell membrane</keyword>
<evidence type="ECO:0000256" key="6">
    <source>
        <dbReference type="ARBA" id="ARBA00023136"/>
    </source>
</evidence>
<feature type="domain" description="ABC transmembrane type-1" evidence="8">
    <location>
        <begin position="21"/>
        <end position="215"/>
    </location>
</feature>
<evidence type="ECO:0000256" key="5">
    <source>
        <dbReference type="ARBA" id="ARBA00022989"/>
    </source>
</evidence>
<dbReference type="GO" id="GO:0006865">
    <property type="term" value="P:amino acid transport"/>
    <property type="evidence" value="ECO:0007669"/>
    <property type="project" value="TreeGrafter"/>
</dbReference>
<gene>
    <name evidence="9" type="ORF">IAB00_02050</name>
</gene>
<dbReference type="InterPro" id="IPR035906">
    <property type="entry name" value="MetI-like_sf"/>
</dbReference>
<dbReference type="EMBL" id="DVMH01000013">
    <property type="protein sequence ID" value="HIU10027.1"/>
    <property type="molecule type" value="Genomic_DNA"/>
</dbReference>
<dbReference type="Gene3D" id="1.10.3720.10">
    <property type="entry name" value="MetI-like"/>
    <property type="match status" value="1"/>
</dbReference>
<dbReference type="PANTHER" id="PTHR30614:SF41">
    <property type="entry name" value="INNER MEMBRANE AMINO-ACID ABC TRANSPORTER PERMEASE PROTEIN YHDY"/>
    <property type="match status" value="1"/>
</dbReference>
<accession>A0A9D1HJ86</accession>
<proteinExistence type="inferred from homology"/>
<dbReference type="GO" id="GO:0022857">
    <property type="term" value="F:transmembrane transporter activity"/>
    <property type="evidence" value="ECO:0007669"/>
    <property type="project" value="InterPro"/>
</dbReference>
<feature type="transmembrane region" description="Helical" evidence="7">
    <location>
        <begin position="27"/>
        <end position="45"/>
    </location>
</feature>
<evidence type="ECO:0000256" key="1">
    <source>
        <dbReference type="ARBA" id="ARBA00004651"/>
    </source>
</evidence>
<comment type="similarity">
    <text evidence="7">Belongs to the binding-protein-dependent transport system permease family.</text>
</comment>
<evidence type="ECO:0000313" key="10">
    <source>
        <dbReference type="Proteomes" id="UP000824124"/>
    </source>
</evidence>
<dbReference type="InterPro" id="IPR000515">
    <property type="entry name" value="MetI-like"/>
</dbReference>
<keyword evidence="2 7" id="KW-0813">Transport</keyword>
<dbReference type="InterPro" id="IPR010065">
    <property type="entry name" value="AA_ABC_transptr_permease_3TM"/>
</dbReference>
<feature type="transmembrane region" description="Helical" evidence="7">
    <location>
        <begin position="70"/>
        <end position="96"/>
    </location>
</feature>
<dbReference type="PROSITE" id="PS50928">
    <property type="entry name" value="ABC_TM1"/>
    <property type="match status" value="1"/>
</dbReference>
<dbReference type="AlphaFoldDB" id="A0A9D1HJ86"/>
<keyword evidence="5 7" id="KW-1133">Transmembrane helix</keyword>
<feature type="transmembrane region" description="Helical" evidence="7">
    <location>
        <begin position="151"/>
        <end position="170"/>
    </location>
</feature>
<feature type="transmembrane region" description="Helical" evidence="7">
    <location>
        <begin position="190"/>
        <end position="214"/>
    </location>
</feature>
<dbReference type="NCBIfam" id="TIGR01726">
    <property type="entry name" value="HEQRo_perm_3TM"/>
    <property type="match status" value="1"/>
</dbReference>
<evidence type="ECO:0000313" key="9">
    <source>
        <dbReference type="EMBL" id="HIU10027.1"/>
    </source>
</evidence>
<evidence type="ECO:0000256" key="7">
    <source>
        <dbReference type="RuleBase" id="RU363032"/>
    </source>
</evidence>